<name>A0A5J5BM11_9ASTE</name>
<proteinExistence type="predicted"/>
<organism evidence="1 2">
    <name type="scientific">Nyssa sinensis</name>
    <dbReference type="NCBI Taxonomy" id="561372"/>
    <lineage>
        <taxon>Eukaryota</taxon>
        <taxon>Viridiplantae</taxon>
        <taxon>Streptophyta</taxon>
        <taxon>Embryophyta</taxon>
        <taxon>Tracheophyta</taxon>
        <taxon>Spermatophyta</taxon>
        <taxon>Magnoliopsida</taxon>
        <taxon>eudicotyledons</taxon>
        <taxon>Gunneridae</taxon>
        <taxon>Pentapetalae</taxon>
        <taxon>asterids</taxon>
        <taxon>Cornales</taxon>
        <taxon>Nyssaceae</taxon>
        <taxon>Nyssa</taxon>
    </lineage>
</organism>
<accession>A0A5J5BM11</accession>
<evidence type="ECO:0000313" key="2">
    <source>
        <dbReference type="Proteomes" id="UP000325577"/>
    </source>
</evidence>
<sequence length="71" mass="7914">MRSGPRFTPETLLTVRQTLRPLHWWLDVLFAQAPRAALTKSPVASPPKVVATPSPGLKKLLWKFLGQPLAE</sequence>
<dbReference type="AlphaFoldDB" id="A0A5J5BM11"/>
<dbReference type="EMBL" id="CM018034">
    <property type="protein sequence ID" value="KAA8544153.1"/>
    <property type="molecule type" value="Genomic_DNA"/>
</dbReference>
<dbReference type="Proteomes" id="UP000325577">
    <property type="component" value="Linkage Group LG11"/>
</dbReference>
<reference evidence="1 2" key="1">
    <citation type="submission" date="2019-09" db="EMBL/GenBank/DDBJ databases">
        <title>A chromosome-level genome assembly of the Chinese tupelo Nyssa sinensis.</title>
        <authorList>
            <person name="Yang X."/>
            <person name="Kang M."/>
            <person name="Yang Y."/>
            <person name="Xiong H."/>
            <person name="Wang M."/>
            <person name="Zhang Z."/>
            <person name="Wang Z."/>
            <person name="Wu H."/>
            <person name="Ma T."/>
            <person name="Liu J."/>
            <person name="Xi Z."/>
        </authorList>
    </citation>
    <scope>NUCLEOTIDE SEQUENCE [LARGE SCALE GENOMIC DNA]</scope>
    <source>
        <strain evidence="1">J267</strain>
        <tissue evidence="1">Leaf</tissue>
    </source>
</reference>
<keyword evidence="2" id="KW-1185">Reference proteome</keyword>
<protein>
    <submittedName>
        <fullName evidence="1">Uncharacterized protein</fullName>
    </submittedName>
</protein>
<gene>
    <name evidence="1" type="ORF">F0562_022211</name>
</gene>
<evidence type="ECO:0000313" key="1">
    <source>
        <dbReference type="EMBL" id="KAA8544153.1"/>
    </source>
</evidence>